<keyword evidence="5" id="KW-1185">Reference proteome</keyword>
<dbReference type="GO" id="GO:0019773">
    <property type="term" value="C:proteasome core complex, alpha-subunit complex"/>
    <property type="evidence" value="ECO:0007669"/>
    <property type="project" value="InterPro"/>
</dbReference>
<evidence type="ECO:0000256" key="1">
    <source>
        <dbReference type="ARBA" id="ARBA00002000"/>
    </source>
</evidence>
<evidence type="ECO:0000313" key="6">
    <source>
        <dbReference type="WBParaSite" id="L893_g31982.t1"/>
    </source>
</evidence>
<dbReference type="Pfam" id="PF10584">
    <property type="entry name" value="Proteasome_A_N"/>
    <property type="match status" value="1"/>
</dbReference>
<reference evidence="6" key="1">
    <citation type="submission" date="2016-11" db="UniProtKB">
        <authorList>
            <consortium name="WormBaseParasite"/>
        </authorList>
    </citation>
    <scope>IDENTIFICATION</scope>
</reference>
<dbReference type="SUPFAM" id="SSF56235">
    <property type="entry name" value="N-terminal nucleophile aminohydrolases (Ntn hydrolases)"/>
    <property type="match status" value="1"/>
</dbReference>
<accession>A0A1I8A1M9</accession>
<dbReference type="InterPro" id="IPR001353">
    <property type="entry name" value="Proteasome_sua/b"/>
</dbReference>
<organism evidence="5 6">
    <name type="scientific">Steinernema glaseri</name>
    <dbReference type="NCBI Taxonomy" id="37863"/>
    <lineage>
        <taxon>Eukaryota</taxon>
        <taxon>Metazoa</taxon>
        <taxon>Ecdysozoa</taxon>
        <taxon>Nematoda</taxon>
        <taxon>Chromadorea</taxon>
        <taxon>Rhabditida</taxon>
        <taxon>Tylenchina</taxon>
        <taxon>Panagrolaimomorpha</taxon>
        <taxon>Strongyloidoidea</taxon>
        <taxon>Steinernematidae</taxon>
        <taxon>Steinernema</taxon>
    </lineage>
</organism>
<name>A0A1I8A1M9_9BILA</name>
<dbReference type="InterPro" id="IPR050115">
    <property type="entry name" value="Proteasome_alpha"/>
</dbReference>
<dbReference type="WBParaSite" id="L893_g31982.t1">
    <property type="protein sequence ID" value="L893_g31982.t1"/>
    <property type="gene ID" value="L893_g31982"/>
</dbReference>
<dbReference type="InterPro" id="IPR029055">
    <property type="entry name" value="Ntn_hydrolases_N"/>
</dbReference>
<dbReference type="Gene3D" id="3.60.20.10">
    <property type="entry name" value="Glutamine Phosphoribosylpyrophosphate, subunit 1, domain 1"/>
    <property type="match status" value="1"/>
</dbReference>
<feature type="domain" description="Proteasome alpha-type subunits" evidence="4">
    <location>
        <begin position="5"/>
        <end position="27"/>
    </location>
</feature>
<dbReference type="SMART" id="SM00948">
    <property type="entry name" value="Proteasome_A_N"/>
    <property type="match status" value="1"/>
</dbReference>
<dbReference type="Pfam" id="PF00227">
    <property type="entry name" value="Proteasome"/>
    <property type="match status" value="1"/>
</dbReference>
<dbReference type="PANTHER" id="PTHR11599">
    <property type="entry name" value="PROTEASOME SUBUNIT ALPHA/BETA"/>
    <property type="match status" value="1"/>
</dbReference>
<evidence type="ECO:0000313" key="5">
    <source>
        <dbReference type="Proteomes" id="UP000095287"/>
    </source>
</evidence>
<keyword evidence="3" id="KW-0539">Nucleus</keyword>
<dbReference type="GO" id="GO:0005634">
    <property type="term" value="C:nucleus"/>
    <property type="evidence" value="ECO:0007669"/>
    <property type="project" value="UniProtKB-SubCell"/>
</dbReference>
<keyword evidence="2 3" id="KW-0647">Proteasome</keyword>
<proteinExistence type="inferred from homology"/>
<evidence type="ECO:0000256" key="3">
    <source>
        <dbReference type="RuleBase" id="RU000551"/>
    </source>
</evidence>
<comment type="subunit">
    <text evidence="3">The 20S proteasome core is composed of 28 subunits that are arranged in four stacked rings, resulting in a barrel-shaped structure. The two end rings are each formed by seven alpha subunits, and the two central rings are each formed by seven beta subunits.</text>
</comment>
<comment type="subcellular location">
    <subcellularLocation>
        <location evidence="3">Cytoplasm</location>
    </subcellularLocation>
    <subcellularLocation>
        <location evidence="3">Nucleus</location>
    </subcellularLocation>
</comment>
<dbReference type="GO" id="GO:0006511">
    <property type="term" value="P:ubiquitin-dependent protein catabolic process"/>
    <property type="evidence" value="ECO:0007669"/>
    <property type="project" value="InterPro"/>
</dbReference>
<evidence type="ECO:0000256" key="2">
    <source>
        <dbReference type="ARBA" id="ARBA00022942"/>
    </source>
</evidence>
<dbReference type="GO" id="GO:0005737">
    <property type="term" value="C:cytoplasm"/>
    <property type="evidence" value="ECO:0007669"/>
    <property type="project" value="UniProtKB-SubCell"/>
</dbReference>
<dbReference type="InterPro" id="IPR000426">
    <property type="entry name" value="Proteasome_asu_N"/>
</dbReference>
<comment type="similarity">
    <text evidence="3">Belongs to the peptidase T1A family.</text>
</comment>
<dbReference type="Proteomes" id="UP000095287">
    <property type="component" value="Unplaced"/>
</dbReference>
<dbReference type="AlphaFoldDB" id="A0A1I8A1M9"/>
<keyword evidence="3" id="KW-0963">Cytoplasm</keyword>
<sequence length="82" mass="8796">MGDHYGFSLTTFSPSGKLLQIEYALNAVKNGQPSVGLRAQDGVVLATENKASILYEEQAKIEKISSHIGCVYSGMGPDFSTK</sequence>
<protein>
    <recommendedName>
        <fullName evidence="3">Proteasome subunit alpha type</fullName>
    </recommendedName>
</protein>
<dbReference type="PROSITE" id="PS00388">
    <property type="entry name" value="PROTEASOME_ALPHA_1"/>
    <property type="match status" value="1"/>
</dbReference>
<evidence type="ECO:0000259" key="4">
    <source>
        <dbReference type="PROSITE" id="PS00388"/>
    </source>
</evidence>
<comment type="function">
    <text evidence="1">The proteasome is a multicatalytic proteinase complex which is characterized by its ability to cleave peptides with Arg, Phe, Tyr, Leu, and Glu adjacent to the leaving group at neutral or slightly basic pH. The proteasome has an ATP-dependent proteolytic activity.</text>
</comment>